<keyword evidence="2" id="KW-1185">Reference proteome</keyword>
<sequence length="83" mass="9160">MLLLLMSCKIKALFKINSSEVKESALLITGMTLTLVDNSFMIWMSNSLNPLLVGLMNIELGFQIFNNSIGNKAVVNVVTKPRS</sequence>
<proteinExistence type="predicted"/>
<dbReference type="AlphaFoldDB" id="A0A9P8PP52"/>
<gene>
    <name evidence="1" type="ORF">WICPIJ_009409</name>
</gene>
<comment type="caution">
    <text evidence="1">The sequence shown here is derived from an EMBL/GenBank/DDBJ whole genome shotgun (WGS) entry which is preliminary data.</text>
</comment>
<dbReference type="Proteomes" id="UP000774326">
    <property type="component" value="Unassembled WGS sequence"/>
</dbReference>
<reference evidence="1" key="2">
    <citation type="submission" date="2021-01" db="EMBL/GenBank/DDBJ databases">
        <authorList>
            <person name="Schikora-Tamarit M.A."/>
        </authorList>
    </citation>
    <scope>NUCLEOTIDE SEQUENCE</scope>
    <source>
        <strain evidence="1">CBS2887</strain>
    </source>
</reference>
<accession>A0A9P8PP52</accession>
<dbReference type="EMBL" id="JAEUBG010005439">
    <property type="protein sequence ID" value="KAH3674964.1"/>
    <property type="molecule type" value="Genomic_DNA"/>
</dbReference>
<evidence type="ECO:0000313" key="1">
    <source>
        <dbReference type="EMBL" id="KAH3674964.1"/>
    </source>
</evidence>
<name>A0A9P8PP52_WICPI</name>
<reference evidence="1" key="1">
    <citation type="journal article" date="2021" name="Open Biol.">
        <title>Shared evolutionary footprints suggest mitochondrial oxidative damage underlies multiple complex I losses in fungi.</title>
        <authorList>
            <person name="Schikora-Tamarit M.A."/>
            <person name="Marcet-Houben M."/>
            <person name="Nosek J."/>
            <person name="Gabaldon T."/>
        </authorList>
    </citation>
    <scope>NUCLEOTIDE SEQUENCE</scope>
    <source>
        <strain evidence="1">CBS2887</strain>
    </source>
</reference>
<evidence type="ECO:0000313" key="2">
    <source>
        <dbReference type="Proteomes" id="UP000774326"/>
    </source>
</evidence>
<organism evidence="1 2">
    <name type="scientific">Wickerhamomyces pijperi</name>
    <name type="common">Yeast</name>
    <name type="synonym">Pichia pijperi</name>
    <dbReference type="NCBI Taxonomy" id="599730"/>
    <lineage>
        <taxon>Eukaryota</taxon>
        <taxon>Fungi</taxon>
        <taxon>Dikarya</taxon>
        <taxon>Ascomycota</taxon>
        <taxon>Saccharomycotina</taxon>
        <taxon>Saccharomycetes</taxon>
        <taxon>Phaffomycetales</taxon>
        <taxon>Wickerhamomycetaceae</taxon>
        <taxon>Wickerhamomyces</taxon>
    </lineage>
</organism>
<protein>
    <submittedName>
        <fullName evidence="1">Uncharacterized protein</fullName>
    </submittedName>
</protein>